<evidence type="ECO:0000313" key="1">
    <source>
        <dbReference type="EMBL" id="QNT58486.1"/>
    </source>
</evidence>
<name>A0A7H1MA21_9NEIS</name>
<keyword evidence="2" id="KW-1185">Reference proteome</keyword>
<organism evidence="1 2">
    <name type="scientific">Neisseria musculi</name>
    <dbReference type="NCBI Taxonomy" id="1815583"/>
    <lineage>
        <taxon>Bacteria</taxon>
        <taxon>Pseudomonadati</taxon>
        <taxon>Pseudomonadota</taxon>
        <taxon>Betaproteobacteria</taxon>
        <taxon>Neisseriales</taxon>
        <taxon>Neisseriaceae</taxon>
        <taxon>Neisseria</taxon>
    </lineage>
</organism>
<reference evidence="1" key="1">
    <citation type="submission" date="2024-06" db="EMBL/GenBank/DDBJ databases">
        <title>Complete Genome Sequence of mouse commensal type strain Neisseria musculi.</title>
        <authorList>
            <person name="Thapa E."/>
            <person name="Aluvathingal J."/>
            <person name="Nadendla S."/>
            <person name="Mehta A."/>
            <person name="Tettelin H."/>
            <person name="Weyand N.J."/>
        </authorList>
    </citation>
    <scope>NUCLEOTIDE SEQUENCE</scope>
    <source>
        <strain evidence="1">NW831</strain>
    </source>
</reference>
<dbReference type="AlphaFoldDB" id="A0A7H1MA21"/>
<gene>
    <name evidence="1" type="ORF">H7A79_0762</name>
</gene>
<protein>
    <submittedName>
        <fullName evidence="1">Uncharacterized protein</fullName>
    </submittedName>
</protein>
<sequence length="192" mass="22668">MLLLCRRVILNLGLRMRSLCYRLLRLWVLVTFLRLRSIMLLLCRRVILNLGLRMRSLCYRLLRLWVLVTFLRLRSIMLLLCRRIILNLGLRMRNLSFRLLVFVSLKSKKPLFIYIYPAKLKQPSPNTGHMFTFFVRKTIRYSITYGKSTGYSYLGSRLGIKKLGIGLKQHIKSFSCLSEDVSLKYSRDSLPS</sequence>
<proteinExistence type="predicted"/>
<dbReference type="EMBL" id="CP060414">
    <property type="protein sequence ID" value="QNT58486.1"/>
    <property type="molecule type" value="Genomic_DNA"/>
</dbReference>
<dbReference type="KEGG" id="nmus:H7A79_0762"/>
<dbReference type="Proteomes" id="UP000516412">
    <property type="component" value="Chromosome"/>
</dbReference>
<evidence type="ECO:0000313" key="2">
    <source>
        <dbReference type="Proteomes" id="UP000516412"/>
    </source>
</evidence>
<accession>A0A7H1MA21</accession>